<sequence>MTSALAKLSSAIALGLAARRSVISSEPLARFPRMEAASADLYDRFERAEKALPPPQEKRRAAINKFRNVLPLTSSEWRMVFAGLADKSERVGPILEDEQLYGRIHIEVSQRIEKRRLSRRDWLALCFSYFGYESDKPDTNPVWCLLQGDIRKGFACVKAQQTREKEWMRIVQHHKELFSERAGETLGEQMFNGEISDLSVLQTIAQIPNSSWLWHRIFNVLLSRIFNLDDEEFSKRFPDFIEIGRQHPTYMNALLSACLTRYHAATYREKPSSLLKQTALDNWGSPQIRSKQNSWLQYVEKDVCAMVVAWFAKEDLEHFFNLLKGDADVDHSRLHYWLRFANQMSYTLIVMGLDAWGDRSKDFVHFREKNKGRFSRLGGAPSHNNAVVMQIGDYFFVEFSGTGNACYVYEAIKSPFNPDKSQLELGELKQPPRALARMRHSPAPSSPTRIEGWLSKFDDELQRLGISIQTQSGFGPYLSSKQQLTSLDEQVRDAVKTVRYKIHDSRGKGGAFQVHLDSHDNSAIAALQRLGFKTVNNQPLRFWRQ</sequence>
<dbReference type="InterPro" id="IPR049659">
    <property type="entry name" value="ZorC-like_t1"/>
</dbReference>
<organism evidence="2">
    <name type="scientific">Pseudomonas marvdashtae</name>
    <dbReference type="NCBI Taxonomy" id="2745500"/>
    <lineage>
        <taxon>Bacteria</taxon>
        <taxon>Pseudomonadati</taxon>
        <taxon>Pseudomonadota</taxon>
        <taxon>Gammaproteobacteria</taxon>
        <taxon>Pseudomonadales</taxon>
        <taxon>Pseudomonadaceae</taxon>
        <taxon>Pseudomonas</taxon>
    </lineage>
</organism>
<dbReference type="Proteomes" id="UP000659438">
    <property type="component" value="Unassembled WGS sequence"/>
</dbReference>
<accession>A0A923JND0</accession>
<reference evidence="3" key="3">
    <citation type="submission" date="2021-06" db="EMBL/GenBank/DDBJ databases">
        <title>Updating the genus Pseudomonas: Description of 43 new species and partition of the Pseudomonas putida group.</title>
        <authorList>
            <person name="Girard L."/>
            <person name="Lood C."/>
            <person name="Vandamme P."/>
            <person name="Rokni-Zadeh H."/>
            <person name="Van Noort V."/>
            <person name="Hofte M."/>
            <person name="Lavigne R."/>
            <person name="De Mot R."/>
        </authorList>
    </citation>
    <scope>NUCLEOTIDE SEQUENCE</scope>
    <source>
        <strain evidence="3">SWRI102</strain>
    </source>
</reference>
<name>A0A923JND0_9PSED</name>
<evidence type="ECO:0000313" key="2">
    <source>
        <dbReference type="EMBL" id="MBC3393768.1"/>
    </source>
</evidence>
<keyword evidence="4" id="KW-1185">Reference proteome</keyword>
<proteinExistence type="predicted"/>
<reference evidence="2 4" key="1">
    <citation type="journal article" date="2020" name="Microorganisms">
        <title>Reliable Identification of Environmental Pseudomonas Isolates Using the rpoD Gene.</title>
        <authorList>
            <consortium name="The Broad Institute Genome Sequencing Platform"/>
            <person name="Girard L."/>
            <person name="Lood C."/>
            <person name="Rokni-Zadeh H."/>
            <person name="van Noort V."/>
            <person name="Lavigne R."/>
            <person name="De Mot R."/>
        </authorList>
    </citation>
    <scope>NUCLEOTIDE SEQUENCE</scope>
    <source>
        <strain evidence="2 4">SWRI102</strain>
    </source>
</reference>
<gene>
    <name evidence="3" type="ORF">HU742_008770</name>
    <name evidence="2" type="ORF">HU742_01025</name>
</gene>
<evidence type="ECO:0000259" key="1">
    <source>
        <dbReference type="Pfam" id="PF15611"/>
    </source>
</evidence>
<dbReference type="RefSeq" id="WP_186642929.1">
    <property type="nucleotide sequence ID" value="NZ_JABWQX020000001.1"/>
</dbReference>
<dbReference type="EMBL" id="JABWQX010000001">
    <property type="protein sequence ID" value="MBC3393768.1"/>
    <property type="molecule type" value="Genomic_DNA"/>
</dbReference>
<evidence type="ECO:0000313" key="3">
    <source>
        <dbReference type="EMBL" id="MBV4551221.1"/>
    </source>
</evidence>
<feature type="domain" description="Zorya protein ZorC EH" evidence="1">
    <location>
        <begin position="14"/>
        <end position="414"/>
    </location>
</feature>
<evidence type="ECO:0000313" key="4">
    <source>
        <dbReference type="Proteomes" id="UP000659438"/>
    </source>
</evidence>
<dbReference type="NCBIfam" id="NF041789">
    <property type="entry name" value="anti-phage_ZorC"/>
    <property type="match status" value="1"/>
</dbReference>
<dbReference type="AlphaFoldDB" id="A0A923JND0"/>
<reference evidence="2" key="2">
    <citation type="submission" date="2020-07" db="EMBL/GenBank/DDBJ databases">
        <authorList>
            <person name="Lood C."/>
            <person name="Girard L."/>
        </authorList>
    </citation>
    <scope>NUCLEOTIDE SEQUENCE</scope>
    <source>
        <strain evidence="2">SWRI102</strain>
    </source>
</reference>
<dbReference type="EMBL" id="JABWQX020000001">
    <property type="protein sequence ID" value="MBV4551221.1"/>
    <property type="molecule type" value="Genomic_DNA"/>
</dbReference>
<dbReference type="InterPro" id="IPR028943">
    <property type="entry name" value="ZorC_EH_Signature_dom"/>
</dbReference>
<dbReference type="Pfam" id="PF15611">
    <property type="entry name" value="EH_Signature"/>
    <property type="match status" value="1"/>
</dbReference>
<comment type="caution">
    <text evidence="2">The sequence shown here is derived from an EMBL/GenBank/DDBJ whole genome shotgun (WGS) entry which is preliminary data.</text>
</comment>
<protein>
    <recommendedName>
        <fullName evidence="1">Zorya protein ZorC EH domain-containing protein</fullName>
    </recommendedName>
</protein>